<dbReference type="PIRSF" id="PIRSF001604">
    <property type="entry name" value="LigA"/>
    <property type="match status" value="1"/>
</dbReference>
<organism evidence="13 14">
    <name type="scientific">Serinibacter arcticus</name>
    <dbReference type="NCBI Taxonomy" id="1655435"/>
    <lineage>
        <taxon>Bacteria</taxon>
        <taxon>Bacillati</taxon>
        <taxon>Actinomycetota</taxon>
        <taxon>Actinomycetes</taxon>
        <taxon>Micrococcales</taxon>
        <taxon>Beutenbergiaceae</taxon>
        <taxon>Serinibacter</taxon>
    </lineage>
</organism>
<feature type="binding site" evidence="11">
    <location>
        <begin position="33"/>
        <end position="37"/>
    </location>
    <ligand>
        <name>NAD(+)</name>
        <dbReference type="ChEBI" id="CHEBI:57540"/>
    </ligand>
</feature>
<dbReference type="Gene3D" id="1.10.287.610">
    <property type="entry name" value="Helix hairpin bin"/>
    <property type="match status" value="1"/>
</dbReference>
<feature type="binding site" evidence="11">
    <location>
        <begin position="82"/>
        <end position="83"/>
    </location>
    <ligand>
        <name>NAD(+)</name>
        <dbReference type="ChEBI" id="CHEBI:57540"/>
    </ligand>
</feature>
<evidence type="ECO:0000256" key="4">
    <source>
        <dbReference type="ARBA" id="ARBA00022723"/>
    </source>
</evidence>
<evidence type="ECO:0000313" key="14">
    <source>
        <dbReference type="Proteomes" id="UP000245166"/>
    </source>
</evidence>
<evidence type="ECO:0000256" key="5">
    <source>
        <dbReference type="ARBA" id="ARBA00022763"/>
    </source>
</evidence>
<evidence type="ECO:0000256" key="1">
    <source>
        <dbReference type="ARBA" id="ARBA00004067"/>
    </source>
</evidence>
<dbReference type="SMART" id="SM00532">
    <property type="entry name" value="LIGANc"/>
    <property type="match status" value="1"/>
</dbReference>
<dbReference type="PROSITE" id="PS50172">
    <property type="entry name" value="BRCT"/>
    <property type="match status" value="1"/>
</dbReference>
<dbReference type="InterPro" id="IPR012340">
    <property type="entry name" value="NA-bd_OB-fold"/>
</dbReference>
<dbReference type="EC" id="6.5.1.2" evidence="11"/>
<comment type="similarity">
    <text evidence="11">Belongs to the NAD-dependent DNA ligase family. LigA subfamily.</text>
</comment>
<evidence type="ECO:0000256" key="9">
    <source>
        <dbReference type="ARBA" id="ARBA00023204"/>
    </source>
</evidence>
<feature type="binding site" evidence="11">
    <location>
        <position position="314"/>
    </location>
    <ligand>
        <name>NAD(+)</name>
        <dbReference type="ChEBI" id="CHEBI:57540"/>
    </ligand>
</feature>
<keyword evidence="11" id="KW-0464">Manganese</keyword>
<comment type="caution">
    <text evidence="11">Lacks conserved residue(s) required for the propagation of feature annotation.</text>
</comment>
<dbReference type="Pfam" id="PF01653">
    <property type="entry name" value="DNA_ligase_aden"/>
    <property type="match status" value="1"/>
</dbReference>
<keyword evidence="9 11" id="KW-0234">DNA repair</keyword>
<dbReference type="NCBIfam" id="NF005932">
    <property type="entry name" value="PRK07956.1"/>
    <property type="match status" value="1"/>
</dbReference>
<dbReference type="PROSITE" id="PS01055">
    <property type="entry name" value="DNA_LIGASE_N1"/>
    <property type="match status" value="1"/>
</dbReference>
<evidence type="ECO:0000256" key="2">
    <source>
        <dbReference type="ARBA" id="ARBA00022598"/>
    </source>
</evidence>
<name>A0A2U1ZRG6_9MICO</name>
<dbReference type="GO" id="GO:0003677">
    <property type="term" value="F:DNA binding"/>
    <property type="evidence" value="ECO:0007669"/>
    <property type="project" value="InterPro"/>
</dbReference>
<dbReference type="InterPro" id="IPR001679">
    <property type="entry name" value="DNA_ligase"/>
</dbReference>
<keyword evidence="7 11" id="KW-0460">Magnesium</keyword>
<evidence type="ECO:0000256" key="11">
    <source>
        <dbReference type="HAMAP-Rule" id="MF_01588"/>
    </source>
</evidence>
<gene>
    <name evidence="11" type="primary">ligA</name>
    <name evidence="13" type="ORF">C8046_01460</name>
</gene>
<dbReference type="Gene3D" id="3.30.470.30">
    <property type="entry name" value="DNA ligase/mRNA capping enzyme"/>
    <property type="match status" value="1"/>
</dbReference>
<dbReference type="Pfam" id="PF00533">
    <property type="entry name" value="BRCT"/>
    <property type="match status" value="1"/>
</dbReference>
<evidence type="ECO:0000256" key="8">
    <source>
        <dbReference type="ARBA" id="ARBA00023027"/>
    </source>
</evidence>
<accession>A0A2U1ZRG6</accession>
<dbReference type="SUPFAM" id="SSF56091">
    <property type="entry name" value="DNA ligase/mRNA capping enzyme, catalytic domain"/>
    <property type="match status" value="1"/>
</dbReference>
<dbReference type="GO" id="GO:0006281">
    <property type="term" value="P:DNA repair"/>
    <property type="evidence" value="ECO:0007669"/>
    <property type="project" value="UniProtKB-KW"/>
</dbReference>
<feature type="binding site" evidence="11">
    <location>
        <position position="290"/>
    </location>
    <ligand>
        <name>NAD(+)</name>
        <dbReference type="ChEBI" id="CHEBI:57540"/>
    </ligand>
</feature>
<dbReference type="OrthoDB" id="9759736at2"/>
<evidence type="ECO:0000256" key="10">
    <source>
        <dbReference type="ARBA" id="ARBA00034005"/>
    </source>
</evidence>
<dbReference type="Pfam" id="PF03120">
    <property type="entry name" value="OB_DNA_ligase"/>
    <property type="match status" value="1"/>
</dbReference>
<dbReference type="Proteomes" id="UP000245166">
    <property type="component" value="Unassembled WGS sequence"/>
</dbReference>
<comment type="cofactor">
    <cofactor evidence="11">
        <name>Mg(2+)</name>
        <dbReference type="ChEBI" id="CHEBI:18420"/>
    </cofactor>
    <cofactor evidence="11">
        <name>Mn(2+)</name>
        <dbReference type="ChEBI" id="CHEBI:29035"/>
    </cofactor>
</comment>
<comment type="caution">
    <text evidence="13">The sequence shown here is derived from an EMBL/GenBank/DDBJ whole genome shotgun (WGS) entry which is preliminary data.</text>
</comment>
<evidence type="ECO:0000256" key="3">
    <source>
        <dbReference type="ARBA" id="ARBA00022705"/>
    </source>
</evidence>
<dbReference type="SMART" id="SM00292">
    <property type="entry name" value="BRCT"/>
    <property type="match status" value="1"/>
</dbReference>
<keyword evidence="5 11" id="KW-0227">DNA damage</keyword>
<feature type="domain" description="BRCT" evidence="12">
    <location>
        <begin position="592"/>
        <end position="669"/>
    </location>
</feature>
<keyword evidence="6 11" id="KW-0862">Zinc</keyword>
<feature type="binding site" evidence="11">
    <location>
        <position position="166"/>
    </location>
    <ligand>
        <name>NAD(+)</name>
        <dbReference type="ChEBI" id="CHEBI:57540"/>
    </ligand>
</feature>
<dbReference type="InterPro" id="IPR001357">
    <property type="entry name" value="BRCT_dom"/>
</dbReference>
<feature type="binding site" evidence="11">
    <location>
        <position position="129"/>
    </location>
    <ligand>
        <name>NAD(+)</name>
        <dbReference type="ChEBI" id="CHEBI:57540"/>
    </ligand>
</feature>
<comment type="function">
    <text evidence="1 11">DNA ligase that catalyzes the formation of phosphodiester linkages between 5'-phosphoryl and 3'-hydroxyl groups in double-stranded DNA using NAD as a coenzyme and as the energy source for the reaction. It is essential for DNA replication and repair of damaged DNA.</text>
</comment>
<protein>
    <recommendedName>
        <fullName evidence="11">DNA ligase</fullName>
        <ecNumber evidence="11">6.5.1.2</ecNumber>
    </recommendedName>
    <alternativeName>
        <fullName evidence="11">Polydeoxyribonucleotide synthase [NAD(+)]</fullName>
    </alternativeName>
</protein>
<dbReference type="HAMAP" id="MF_01588">
    <property type="entry name" value="DNA_ligase_A"/>
    <property type="match status" value="1"/>
</dbReference>
<dbReference type="InterPro" id="IPR013840">
    <property type="entry name" value="DNAligase_N"/>
</dbReference>
<sequence length="681" mass="71126">MPLVTSIDLSALARQLRAAASAYYDGTEQTMSDAEYDAAIDVLREAAASDPVMEASVADLLTSVAAGQSKGGDVVHPSLMGSMEKAKTLEEIAELVAAVAGPVLVEPKLDGLAVRAVYLEGALRLVATRGNGTTGENITGKVRLLEVVGLPAALTDRATSVEVRGEVFMADADFPRAQEVRAALGGAPFINQRNGAAGILRKGDAGYAGLLRFAAYDVVPLPSEERTVDDPSYAQRLLAVAALGVTTANALVAELDALPTTEPDAVTARVALLDAERERLGFPIDGAVVKADLDADRLRLGMGSRAPKWAAAYKYEAEQAPTTVRAIATTVGRTGRLAIRVEVDPVFVGGTTITYATGHNAPWMLERDVRVGDTVVVKRAGDVIPYIETVVLAARPADSEPWTPPETDPNGNPWDKTTLLWRSTDPTLSVGGLIEYAVARDALDVEGIGSEIVAALVESGLVSTVADLFSDRLDVETLAALTLSEGRTLGPKNAAKIVAEIDRARSAPWNRVITALGMRMTGRTSSRRLAAAFPTMARLRAATVEELADVDGIGPIKAQVIFDGLHQLESAGVLDALEAGGVTMGTDRGESAQDLPLAGLTIVVSGSVPGYTRTTVAEAIEANGGKSSSSISGATSLLVSEPSTSGKYTKAAKLGVRIVTPEEFLEMLEGRVAPAAESPEA</sequence>
<dbReference type="Gene3D" id="2.40.50.140">
    <property type="entry name" value="Nucleic acid-binding proteins"/>
    <property type="match status" value="1"/>
</dbReference>
<dbReference type="GO" id="GO:0003911">
    <property type="term" value="F:DNA ligase (NAD+) activity"/>
    <property type="evidence" value="ECO:0007669"/>
    <property type="project" value="UniProtKB-UniRule"/>
</dbReference>
<dbReference type="InterPro" id="IPR041663">
    <property type="entry name" value="DisA/LigA_HHH"/>
</dbReference>
<dbReference type="EMBL" id="PYHR01000002">
    <property type="protein sequence ID" value="PWD49577.1"/>
    <property type="molecule type" value="Genomic_DNA"/>
</dbReference>
<dbReference type="Gene3D" id="3.40.50.10190">
    <property type="entry name" value="BRCT domain"/>
    <property type="match status" value="1"/>
</dbReference>
<keyword evidence="8 11" id="KW-0520">NAD</keyword>
<evidence type="ECO:0000256" key="6">
    <source>
        <dbReference type="ARBA" id="ARBA00022833"/>
    </source>
</evidence>
<dbReference type="GO" id="GO:0046872">
    <property type="term" value="F:metal ion binding"/>
    <property type="evidence" value="ECO:0007669"/>
    <property type="project" value="UniProtKB-KW"/>
</dbReference>
<dbReference type="InterPro" id="IPR036420">
    <property type="entry name" value="BRCT_dom_sf"/>
</dbReference>
<dbReference type="SUPFAM" id="SSF52113">
    <property type="entry name" value="BRCT domain"/>
    <property type="match status" value="1"/>
</dbReference>
<dbReference type="Pfam" id="PF12826">
    <property type="entry name" value="HHH_2"/>
    <property type="match status" value="1"/>
</dbReference>
<dbReference type="InterPro" id="IPR018239">
    <property type="entry name" value="DNA_ligase_AS"/>
</dbReference>
<reference evidence="13 14" key="1">
    <citation type="submission" date="2018-03" db="EMBL/GenBank/DDBJ databases">
        <title>Genome assembly of novel Miniimonas species PCH200.</title>
        <authorList>
            <person name="Thakur V."/>
            <person name="Kumar V."/>
            <person name="Singh D."/>
        </authorList>
    </citation>
    <scope>NUCLEOTIDE SEQUENCE [LARGE SCALE GENOMIC DNA]</scope>
    <source>
        <strain evidence="13 14">PCH200</strain>
    </source>
</reference>
<dbReference type="SUPFAM" id="SSF50249">
    <property type="entry name" value="Nucleic acid-binding proteins"/>
    <property type="match status" value="1"/>
</dbReference>
<dbReference type="InterPro" id="IPR013839">
    <property type="entry name" value="DNAligase_adenylation"/>
</dbReference>
<feature type="binding site" evidence="11">
    <location>
        <position position="106"/>
    </location>
    <ligand>
        <name>NAD(+)</name>
        <dbReference type="ChEBI" id="CHEBI:57540"/>
    </ligand>
</feature>
<evidence type="ECO:0000259" key="12">
    <source>
        <dbReference type="PROSITE" id="PS50172"/>
    </source>
</evidence>
<dbReference type="InterPro" id="IPR010994">
    <property type="entry name" value="RuvA_2-like"/>
</dbReference>
<proteinExistence type="inferred from homology"/>
<dbReference type="AlphaFoldDB" id="A0A2U1ZRG6"/>
<dbReference type="Gene3D" id="1.10.150.20">
    <property type="entry name" value="5' to 3' exonuclease, C-terminal subdomain"/>
    <property type="match status" value="2"/>
</dbReference>
<dbReference type="GO" id="GO:0006260">
    <property type="term" value="P:DNA replication"/>
    <property type="evidence" value="ECO:0007669"/>
    <property type="project" value="UniProtKB-KW"/>
</dbReference>
<evidence type="ECO:0000313" key="13">
    <source>
        <dbReference type="EMBL" id="PWD49577.1"/>
    </source>
</evidence>
<evidence type="ECO:0000256" key="7">
    <source>
        <dbReference type="ARBA" id="ARBA00022842"/>
    </source>
</evidence>
<comment type="catalytic activity">
    <reaction evidence="10 11">
        <text>NAD(+) + (deoxyribonucleotide)n-3'-hydroxyl + 5'-phospho-(deoxyribonucleotide)m = (deoxyribonucleotide)n+m + AMP + beta-nicotinamide D-nucleotide.</text>
        <dbReference type="EC" id="6.5.1.2"/>
    </reaction>
</comment>
<dbReference type="SUPFAM" id="SSF47781">
    <property type="entry name" value="RuvA domain 2-like"/>
    <property type="match status" value="1"/>
</dbReference>
<dbReference type="InterPro" id="IPR003583">
    <property type="entry name" value="Hlx-hairpin-Hlx_DNA-bd_motif"/>
</dbReference>
<keyword evidence="2 11" id="KW-0436">Ligase</keyword>
<dbReference type="InterPro" id="IPR004150">
    <property type="entry name" value="NAD_DNA_ligase_OB"/>
</dbReference>
<keyword evidence="3 11" id="KW-0235">DNA replication</keyword>
<keyword evidence="4 11" id="KW-0479">Metal-binding</keyword>
<dbReference type="Pfam" id="PF14520">
    <property type="entry name" value="HHH_5"/>
    <property type="match status" value="1"/>
</dbReference>
<keyword evidence="14" id="KW-1185">Reference proteome</keyword>
<dbReference type="SMART" id="SM00278">
    <property type="entry name" value="HhH1"/>
    <property type="match status" value="3"/>
</dbReference>
<feature type="active site" description="N6-AMP-lysine intermediate" evidence="11">
    <location>
        <position position="108"/>
    </location>
</feature>